<feature type="domain" description="SCP" evidence="1">
    <location>
        <begin position="215"/>
        <end position="314"/>
    </location>
</feature>
<dbReference type="Gene3D" id="3.40.33.10">
    <property type="entry name" value="CAP"/>
    <property type="match status" value="1"/>
</dbReference>
<keyword evidence="3" id="KW-1185">Reference proteome</keyword>
<evidence type="ECO:0000313" key="2">
    <source>
        <dbReference type="EMBL" id="KXN73764.1"/>
    </source>
</evidence>
<protein>
    <recommendedName>
        <fullName evidence="1">SCP domain-containing protein</fullName>
    </recommendedName>
</protein>
<dbReference type="CDD" id="cd05379">
    <property type="entry name" value="CAP_bacterial"/>
    <property type="match status" value="1"/>
</dbReference>
<proteinExistence type="predicted"/>
<dbReference type="PANTHER" id="PTHR31157">
    <property type="entry name" value="SCP DOMAIN-CONTAINING PROTEIN"/>
    <property type="match status" value="1"/>
</dbReference>
<dbReference type="OrthoDB" id="115999at2759"/>
<accession>A0A137PFI6</accession>
<evidence type="ECO:0000259" key="1">
    <source>
        <dbReference type="Pfam" id="PF00188"/>
    </source>
</evidence>
<dbReference type="PANTHER" id="PTHR31157:SF1">
    <property type="entry name" value="SCP DOMAIN-CONTAINING PROTEIN"/>
    <property type="match status" value="1"/>
</dbReference>
<dbReference type="EMBL" id="KQ964431">
    <property type="protein sequence ID" value="KXN73764.1"/>
    <property type="molecule type" value="Genomic_DNA"/>
</dbReference>
<organism evidence="2 3">
    <name type="scientific">Conidiobolus coronatus (strain ATCC 28846 / CBS 209.66 / NRRL 28638)</name>
    <name type="common">Delacroixia coronata</name>
    <dbReference type="NCBI Taxonomy" id="796925"/>
    <lineage>
        <taxon>Eukaryota</taxon>
        <taxon>Fungi</taxon>
        <taxon>Fungi incertae sedis</taxon>
        <taxon>Zoopagomycota</taxon>
        <taxon>Entomophthoromycotina</taxon>
        <taxon>Entomophthoromycetes</taxon>
        <taxon>Entomophthorales</taxon>
        <taxon>Ancylistaceae</taxon>
        <taxon>Conidiobolus</taxon>
    </lineage>
</organism>
<feature type="non-terminal residue" evidence="2">
    <location>
        <position position="1"/>
    </location>
</feature>
<gene>
    <name evidence="2" type="ORF">CONCODRAFT_3170</name>
</gene>
<dbReference type="Pfam" id="PF00188">
    <property type="entry name" value="CAP"/>
    <property type="match status" value="1"/>
</dbReference>
<reference evidence="2 3" key="1">
    <citation type="journal article" date="2015" name="Genome Biol. Evol.">
        <title>Phylogenomic analyses indicate that early fungi evolved digesting cell walls of algal ancestors of land plants.</title>
        <authorList>
            <person name="Chang Y."/>
            <person name="Wang S."/>
            <person name="Sekimoto S."/>
            <person name="Aerts A.L."/>
            <person name="Choi C."/>
            <person name="Clum A."/>
            <person name="LaButti K.M."/>
            <person name="Lindquist E.A."/>
            <person name="Yee Ngan C."/>
            <person name="Ohm R.A."/>
            <person name="Salamov A.A."/>
            <person name="Grigoriev I.V."/>
            <person name="Spatafora J.W."/>
            <person name="Berbee M.L."/>
        </authorList>
    </citation>
    <scope>NUCLEOTIDE SEQUENCE [LARGE SCALE GENOMIC DNA]</scope>
    <source>
        <strain evidence="2 3">NRRL 28638</strain>
    </source>
</reference>
<sequence length="353" mass="40519">AKLTNLEQKVKHPFTRLANLNDFIKANLLKWDKKDKYSNRNFLNLLKDRLTKNDIPYYKVSQVISETIDINFTTSQLFAANSVIYKHLLDPSYTVAAGGFVPFGKKYLFILVLLETDVTGALLPTCPSYFEPIPLKLGKATNPRYAHFDPISPLKFFCHGNNTHFSTYSYILESKRAHPFTRIASLNLNPTLNQFIYPKRLKSEPLDFVKLICIINSLRQSSLHNANPVAADITLMSVARNHSEYLARTDSLTNYGHNNHSVGERLLAQKFPWLTYGQNVARGYKNEWELIDALMKSSHHRDIILNPSYNHVGAWKVPRGHYWTILFASITPSSNQPPENCLKFNIEKLDQYQ</sequence>
<dbReference type="STRING" id="796925.A0A137PFI6"/>
<dbReference type="SUPFAM" id="SSF55797">
    <property type="entry name" value="PR-1-like"/>
    <property type="match status" value="1"/>
</dbReference>
<dbReference type="AlphaFoldDB" id="A0A137PFI6"/>
<name>A0A137PFI6_CONC2</name>
<evidence type="ECO:0000313" key="3">
    <source>
        <dbReference type="Proteomes" id="UP000070444"/>
    </source>
</evidence>
<dbReference type="InterPro" id="IPR014044">
    <property type="entry name" value="CAP_dom"/>
</dbReference>
<dbReference type="InterPro" id="IPR035940">
    <property type="entry name" value="CAP_sf"/>
</dbReference>
<dbReference type="Proteomes" id="UP000070444">
    <property type="component" value="Unassembled WGS sequence"/>
</dbReference>